<evidence type="ECO:0000313" key="2">
    <source>
        <dbReference type="EMBL" id="UWP60098.1"/>
    </source>
</evidence>
<dbReference type="SUPFAM" id="SSF88713">
    <property type="entry name" value="Glycoside hydrolase/deacetylase"/>
    <property type="match status" value="1"/>
</dbReference>
<accession>A0ABY5VJ79</accession>
<evidence type="ECO:0000259" key="1">
    <source>
        <dbReference type="PROSITE" id="PS51677"/>
    </source>
</evidence>
<proteinExistence type="predicted"/>
<dbReference type="Gene3D" id="3.20.20.370">
    <property type="entry name" value="Glycoside hydrolase/deacetylase"/>
    <property type="match status" value="1"/>
</dbReference>
<reference evidence="2" key="1">
    <citation type="journal article" date="2022" name="Cell">
        <title>Design, construction, and in vivo augmentation of a complex gut microbiome.</title>
        <authorList>
            <person name="Cheng A.G."/>
            <person name="Ho P.Y."/>
            <person name="Aranda-Diaz A."/>
            <person name="Jain S."/>
            <person name="Yu F.B."/>
            <person name="Meng X."/>
            <person name="Wang M."/>
            <person name="Iakiviak M."/>
            <person name="Nagashima K."/>
            <person name="Zhao A."/>
            <person name="Murugkar P."/>
            <person name="Patil A."/>
            <person name="Atabakhsh K."/>
            <person name="Weakley A."/>
            <person name="Yan J."/>
            <person name="Brumbaugh A.R."/>
            <person name="Higginbottom S."/>
            <person name="Dimas A."/>
            <person name="Shiver A.L."/>
            <person name="Deutschbauer A."/>
            <person name="Neff N."/>
            <person name="Sonnenburg J.L."/>
            <person name="Huang K.C."/>
            <person name="Fischbach M.A."/>
        </authorList>
    </citation>
    <scope>NUCLEOTIDE SEQUENCE</scope>
    <source>
        <strain evidence="2">DSM 19829</strain>
    </source>
</reference>
<dbReference type="InterPro" id="IPR011330">
    <property type="entry name" value="Glyco_hydro/deAcase_b/a-brl"/>
</dbReference>
<dbReference type="PROSITE" id="PS51677">
    <property type="entry name" value="NODB"/>
    <property type="match status" value="1"/>
</dbReference>
<keyword evidence="3" id="KW-1185">Reference proteome</keyword>
<sequence>MSTNKDIKICINPHFDAVSLWIGSWGGEDSPCDISRGVHGAKRGVPRLIDLFNRCSIPVTWGVTGHSMESFPKAADMICDRVNNAGDEIAIHGYVHENPLAMTRQQEADVLDRTFGVIEKLSGKKPVGYQAPWWELSKNTVELLFERGITYDSSLMEDDYWPYYVRIGDSWTKINYNGPAEDWMKPWVPGKEVDLVEIPCSWHLDDAPPMMFVKASSNSHGWVTGTALGEIWQDQFDWVYRHYDYAVINITIHPDVSGCKPHVLMMLERLIDHMRRHDGVSFCTLEDAAADYRRRVPFGTKDDLGVVSGLHV</sequence>
<protein>
    <submittedName>
        <fullName evidence="2">Polysaccharide deacetylase</fullName>
    </submittedName>
</protein>
<dbReference type="Proteomes" id="UP001060164">
    <property type="component" value="Chromosome"/>
</dbReference>
<dbReference type="PANTHER" id="PTHR47561">
    <property type="entry name" value="POLYSACCHARIDE DEACETYLASE FAMILY PROTEIN (AFU_ORTHOLOGUE AFUA_6G05030)"/>
    <property type="match status" value="1"/>
</dbReference>
<evidence type="ECO:0000313" key="3">
    <source>
        <dbReference type="Proteomes" id="UP001060164"/>
    </source>
</evidence>
<dbReference type="PANTHER" id="PTHR47561:SF1">
    <property type="entry name" value="POLYSACCHARIDE DEACETYLASE FAMILY PROTEIN (AFU_ORTHOLOGUE AFUA_6G05030)"/>
    <property type="match status" value="1"/>
</dbReference>
<dbReference type="Pfam" id="PF01522">
    <property type="entry name" value="Polysacc_deac_1"/>
    <property type="match status" value="1"/>
</dbReference>
<organism evidence="2 3">
    <name type="scientific">Ruminococcus gauvreauii</name>
    <dbReference type="NCBI Taxonomy" id="438033"/>
    <lineage>
        <taxon>Bacteria</taxon>
        <taxon>Bacillati</taxon>
        <taxon>Bacillota</taxon>
        <taxon>Clostridia</taxon>
        <taxon>Eubacteriales</taxon>
        <taxon>Oscillospiraceae</taxon>
        <taxon>Ruminococcus</taxon>
    </lineage>
</organism>
<dbReference type="InterPro" id="IPR037950">
    <property type="entry name" value="PgdA-like"/>
</dbReference>
<dbReference type="InterPro" id="IPR002509">
    <property type="entry name" value="NODB_dom"/>
</dbReference>
<name>A0ABY5VJ79_9FIRM</name>
<feature type="domain" description="NodB homology" evidence="1">
    <location>
        <begin position="31"/>
        <end position="283"/>
    </location>
</feature>
<dbReference type="RefSeq" id="WP_044983449.1">
    <property type="nucleotide sequence ID" value="NZ_CABLBR010000026.1"/>
</dbReference>
<gene>
    <name evidence="2" type="ORF">NQ502_03295</name>
</gene>
<dbReference type="CDD" id="cd10938">
    <property type="entry name" value="CE4_HpPgdA_like"/>
    <property type="match status" value="1"/>
</dbReference>
<dbReference type="EMBL" id="CP102290">
    <property type="protein sequence ID" value="UWP60098.1"/>
    <property type="molecule type" value="Genomic_DNA"/>
</dbReference>